<evidence type="ECO:0000313" key="3">
    <source>
        <dbReference type="Proteomes" id="UP000661715"/>
    </source>
</evidence>
<evidence type="ECO:0000256" key="1">
    <source>
        <dbReference type="SAM" id="Phobius"/>
    </source>
</evidence>
<feature type="transmembrane region" description="Helical" evidence="1">
    <location>
        <begin position="141"/>
        <end position="162"/>
    </location>
</feature>
<reference evidence="2 3" key="1">
    <citation type="journal article" date="2020" name="Microbiol. Res.">
        <title>Flavobacterium pokkalii sp. nov., a novel plant growth promoting native rhizobacteria isolated from pokkali rice grown in coastal saline affected agricultural regions of southern India, Kerala.</title>
        <authorList>
            <person name="Menon R.R."/>
            <person name="Kumari S."/>
            <person name="Viver T."/>
            <person name="Rameshkumar N."/>
        </authorList>
    </citation>
    <scope>NUCLEOTIDE SEQUENCE [LARGE SCALE GENOMIC DNA]</scope>
    <source>
        <strain evidence="2 3">L1I52</strain>
    </source>
</reference>
<keyword evidence="1" id="KW-1133">Transmembrane helix</keyword>
<name>A0ABR7UQS4_9FLAO</name>
<organism evidence="2 3">
    <name type="scientific">Flavobacterium pokkalii</name>
    <dbReference type="NCBI Taxonomy" id="1940408"/>
    <lineage>
        <taxon>Bacteria</taxon>
        <taxon>Pseudomonadati</taxon>
        <taxon>Bacteroidota</taxon>
        <taxon>Flavobacteriia</taxon>
        <taxon>Flavobacteriales</taxon>
        <taxon>Flavobacteriaceae</taxon>
        <taxon>Flavobacterium</taxon>
    </lineage>
</organism>
<sequence>MELEDLKSEWKTVKTISKEETALLLMLQENRHPVLKKIRRQIQIEVSAWIVFLLVYFSMFDGDKKPFWVNCILIFSFLLPILHSLYGYFYNKYVTDGSNVKEALELLYNRLKKYAFIAVFSRVALISGFLLFFTYSIDFTISKFLILLFLGIVFSFQLFVLFRLWKKRLKQIYQDIQMISEAE</sequence>
<dbReference type="RefSeq" id="WP_188220347.1">
    <property type="nucleotide sequence ID" value="NZ_NASZ01000008.1"/>
</dbReference>
<feature type="transmembrane region" description="Helical" evidence="1">
    <location>
        <begin position="42"/>
        <end position="60"/>
    </location>
</feature>
<evidence type="ECO:0000313" key="2">
    <source>
        <dbReference type="EMBL" id="MBD0724992.1"/>
    </source>
</evidence>
<feature type="transmembrane region" description="Helical" evidence="1">
    <location>
        <begin position="114"/>
        <end position="135"/>
    </location>
</feature>
<protein>
    <recommendedName>
        <fullName evidence="4">DUF3278 domain-containing protein</fullName>
    </recommendedName>
</protein>
<feature type="transmembrane region" description="Helical" evidence="1">
    <location>
        <begin position="66"/>
        <end position="89"/>
    </location>
</feature>
<dbReference type="Proteomes" id="UP000661715">
    <property type="component" value="Unassembled WGS sequence"/>
</dbReference>
<keyword evidence="1" id="KW-0812">Transmembrane</keyword>
<gene>
    <name evidence="2" type="ORF">B6A10_07360</name>
</gene>
<comment type="caution">
    <text evidence="2">The sequence shown here is derived from an EMBL/GenBank/DDBJ whole genome shotgun (WGS) entry which is preliminary data.</text>
</comment>
<evidence type="ECO:0008006" key="4">
    <source>
        <dbReference type="Google" id="ProtNLM"/>
    </source>
</evidence>
<keyword evidence="3" id="KW-1185">Reference proteome</keyword>
<dbReference type="EMBL" id="NASZ01000008">
    <property type="protein sequence ID" value="MBD0724992.1"/>
    <property type="molecule type" value="Genomic_DNA"/>
</dbReference>
<proteinExistence type="predicted"/>
<accession>A0ABR7UQS4</accession>
<keyword evidence="1" id="KW-0472">Membrane</keyword>